<evidence type="ECO:0000256" key="1">
    <source>
        <dbReference type="ARBA" id="ARBA00004370"/>
    </source>
</evidence>
<dbReference type="InterPro" id="IPR032675">
    <property type="entry name" value="LRR_dom_sf"/>
</dbReference>
<dbReference type="Gene3D" id="3.80.10.10">
    <property type="entry name" value="Ribonuclease Inhibitor"/>
    <property type="match status" value="2"/>
</dbReference>
<name>A0AAD1Z6J8_9LAMI</name>
<evidence type="ECO:0000256" key="6">
    <source>
        <dbReference type="ARBA" id="ARBA00023180"/>
    </source>
</evidence>
<dbReference type="AlphaFoldDB" id="A0AAD1Z6J8"/>
<dbReference type="Pfam" id="PF08263">
    <property type="entry name" value="LRRNT_2"/>
    <property type="match status" value="1"/>
</dbReference>
<keyword evidence="5" id="KW-0472">Membrane</keyword>
<sequence length="342" mass="37565">MGRLSFLIKWHQLHKPLKFLILLLVLFSSERDVVLGSGSDRSALLELKDSISDPYGVLTSWNLNNRDHCLWAGVLSMPFNELSGYIPVEIWGMEKLEVLDLEGNLISGSLPSQFKGLKILKVLNLGFNEIFGGMPSSLLNCMGLQILNLAGNQVNGSIPRFIGEFRNLRGLYLSFNLLGGSIPGDVWDNCGKLEHLELAGNFFTGSIPKSLGKCRGLKTLLLNNFGGAIPSDLGNCTMLSVLVLSNLWDPLPNISSFRSDISTEKLALIADEYNLYEGTIPAEITSLSSLRMVWAPRATLDGKLPDSWGFCANLEMLNLAQNYYSGKVSEGLATARNCIFLT</sequence>
<evidence type="ECO:0000313" key="9">
    <source>
        <dbReference type="EMBL" id="CAI9763278.1"/>
    </source>
</evidence>
<dbReference type="GO" id="GO:0016020">
    <property type="term" value="C:membrane"/>
    <property type="evidence" value="ECO:0007669"/>
    <property type="project" value="UniProtKB-SubCell"/>
</dbReference>
<reference evidence="9" key="1">
    <citation type="submission" date="2023-05" db="EMBL/GenBank/DDBJ databases">
        <authorList>
            <person name="Huff M."/>
        </authorList>
    </citation>
    <scope>NUCLEOTIDE SEQUENCE</scope>
</reference>
<gene>
    <name evidence="9" type="ORF">FPE_LOCUS10708</name>
</gene>
<dbReference type="InterPro" id="IPR052941">
    <property type="entry name" value="StomDev_PlantInt_Reg"/>
</dbReference>
<dbReference type="InterPro" id="IPR013210">
    <property type="entry name" value="LRR_N_plant-typ"/>
</dbReference>
<protein>
    <recommendedName>
        <fullName evidence="8">Leucine-rich repeat-containing N-terminal plant-type domain-containing protein</fullName>
    </recommendedName>
</protein>
<keyword evidence="4" id="KW-0677">Repeat</keyword>
<evidence type="ECO:0000256" key="7">
    <source>
        <dbReference type="SAM" id="SignalP"/>
    </source>
</evidence>
<comment type="subcellular location">
    <subcellularLocation>
        <location evidence="1">Membrane</location>
    </subcellularLocation>
</comment>
<organism evidence="9 10">
    <name type="scientific">Fraxinus pennsylvanica</name>
    <dbReference type="NCBI Taxonomy" id="56036"/>
    <lineage>
        <taxon>Eukaryota</taxon>
        <taxon>Viridiplantae</taxon>
        <taxon>Streptophyta</taxon>
        <taxon>Embryophyta</taxon>
        <taxon>Tracheophyta</taxon>
        <taxon>Spermatophyta</taxon>
        <taxon>Magnoliopsida</taxon>
        <taxon>eudicotyledons</taxon>
        <taxon>Gunneridae</taxon>
        <taxon>Pentapetalae</taxon>
        <taxon>asterids</taxon>
        <taxon>lamiids</taxon>
        <taxon>Lamiales</taxon>
        <taxon>Oleaceae</taxon>
        <taxon>Oleeae</taxon>
        <taxon>Fraxinus</taxon>
    </lineage>
</organism>
<evidence type="ECO:0000313" key="10">
    <source>
        <dbReference type="Proteomes" id="UP000834106"/>
    </source>
</evidence>
<evidence type="ECO:0000256" key="2">
    <source>
        <dbReference type="ARBA" id="ARBA00022614"/>
    </source>
</evidence>
<accession>A0AAD1Z6J8</accession>
<evidence type="ECO:0000256" key="4">
    <source>
        <dbReference type="ARBA" id="ARBA00022737"/>
    </source>
</evidence>
<dbReference type="FunFam" id="3.80.10.10:FF:000041">
    <property type="entry name" value="LRR receptor-like serine/threonine-protein kinase ERECTA"/>
    <property type="match status" value="1"/>
</dbReference>
<dbReference type="PANTHER" id="PTHR48004:SF42">
    <property type="entry name" value="PROTEIN TOO MANY MOUTHS-RELATED"/>
    <property type="match status" value="1"/>
</dbReference>
<evidence type="ECO:0000256" key="3">
    <source>
        <dbReference type="ARBA" id="ARBA00022729"/>
    </source>
</evidence>
<dbReference type="SUPFAM" id="SSF52058">
    <property type="entry name" value="L domain-like"/>
    <property type="match status" value="2"/>
</dbReference>
<feature type="signal peptide" evidence="7">
    <location>
        <begin position="1"/>
        <end position="36"/>
    </location>
</feature>
<dbReference type="EMBL" id="OU503041">
    <property type="protein sequence ID" value="CAI9763278.1"/>
    <property type="molecule type" value="Genomic_DNA"/>
</dbReference>
<dbReference type="Pfam" id="PF00560">
    <property type="entry name" value="LRR_1"/>
    <property type="match status" value="4"/>
</dbReference>
<dbReference type="InterPro" id="IPR001611">
    <property type="entry name" value="Leu-rich_rpt"/>
</dbReference>
<proteinExistence type="predicted"/>
<keyword evidence="3 7" id="KW-0732">Signal</keyword>
<keyword evidence="6" id="KW-0325">Glycoprotein</keyword>
<feature type="domain" description="Leucine-rich repeat-containing N-terminal plant-type" evidence="8">
    <location>
        <begin position="39"/>
        <end position="74"/>
    </location>
</feature>
<keyword evidence="10" id="KW-1185">Reference proteome</keyword>
<evidence type="ECO:0000259" key="8">
    <source>
        <dbReference type="Pfam" id="PF08263"/>
    </source>
</evidence>
<keyword evidence="2" id="KW-0433">Leucine-rich repeat</keyword>
<dbReference type="PANTHER" id="PTHR48004">
    <property type="entry name" value="OS01G0149700 PROTEIN"/>
    <property type="match status" value="1"/>
</dbReference>
<evidence type="ECO:0000256" key="5">
    <source>
        <dbReference type="ARBA" id="ARBA00023136"/>
    </source>
</evidence>
<feature type="chain" id="PRO_5042098660" description="Leucine-rich repeat-containing N-terminal plant-type domain-containing protein" evidence="7">
    <location>
        <begin position="37"/>
        <end position="342"/>
    </location>
</feature>
<dbReference type="Proteomes" id="UP000834106">
    <property type="component" value="Chromosome 6"/>
</dbReference>